<sequence length="362" mass="41219">MLTSSPFFESDTLLQLRTLKGSQRRDFVRKIWPDVGLHHNAFDEASCEAIIEHIVSELDRVRHHGRLFAAHNFEETFSIIQHLRENRSMTCRDVARTLTPQFPNATPEAIRRSIELSVRVWLTVNIHSTAIAVGSIAAGETSHNWAEDRSLDELLSDKFIGHSHGQQQIQRATFDPVLTAAYLVRVCGMKLRWTDDIGSHLAFDPRRLVLSIYRHKACLVSHLNKQQDCPLPVKVLEETLDTLDLLFPPWEASARQLLKDEGQQSLFTLGCRRNKRILDLTHYQCFGEALDQVMDAFDKNPRTWKQLALDRRNKLEWAAFWVTAMVAMLTLVSIPCNIIQATYSVKAYNLAVAQGRIGLAAA</sequence>
<gene>
    <name evidence="2" type="ORF">FB567DRAFT_127771</name>
</gene>
<keyword evidence="3" id="KW-1185">Reference proteome</keyword>
<keyword evidence="1" id="KW-0812">Transmembrane</keyword>
<reference evidence="2" key="1">
    <citation type="journal article" date="2021" name="Nat. Commun.">
        <title>Genetic determinants of endophytism in the Arabidopsis root mycobiome.</title>
        <authorList>
            <person name="Mesny F."/>
            <person name="Miyauchi S."/>
            <person name="Thiergart T."/>
            <person name="Pickel B."/>
            <person name="Atanasova L."/>
            <person name="Karlsson M."/>
            <person name="Huettel B."/>
            <person name="Barry K.W."/>
            <person name="Haridas S."/>
            <person name="Chen C."/>
            <person name="Bauer D."/>
            <person name="Andreopoulos W."/>
            <person name="Pangilinan J."/>
            <person name="LaButti K."/>
            <person name="Riley R."/>
            <person name="Lipzen A."/>
            <person name="Clum A."/>
            <person name="Drula E."/>
            <person name="Henrissat B."/>
            <person name="Kohler A."/>
            <person name="Grigoriev I.V."/>
            <person name="Martin F.M."/>
            <person name="Hacquard S."/>
        </authorList>
    </citation>
    <scope>NUCLEOTIDE SEQUENCE</scope>
    <source>
        <strain evidence="2">MPI-SDFR-AT-0120</strain>
    </source>
</reference>
<dbReference type="OrthoDB" id="5428890at2759"/>
<feature type="transmembrane region" description="Helical" evidence="1">
    <location>
        <begin position="315"/>
        <end position="334"/>
    </location>
</feature>
<keyword evidence="1" id="KW-1133">Transmembrane helix</keyword>
<name>A0A8K0R1N6_9PLEO</name>
<accession>A0A8K0R1N6</accession>
<dbReference type="EMBL" id="JAGMVJ010000016">
    <property type="protein sequence ID" value="KAH7079719.1"/>
    <property type="molecule type" value="Genomic_DNA"/>
</dbReference>
<keyword evidence="1" id="KW-0472">Membrane</keyword>
<proteinExistence type="predicted"/>
<evidence type="ECO:0000313" key="3">
    <source>
        <dbReference type="Proteomes" id="UP000813461"/>
    </source>
</evidence>
<protein>
    <submittedName>
        <fullName evidence="2">Uncharacterized protein</fullName>
    </submittedName>
</protein>
<dbReference type="Proteomes" id="UP000813461">
    <property type="component" value="Unassembled WGS sequence"/>
</dbReference>
<organism evidence="2 3">
    <name type="scientific">Paraphoma chrysanthemicola</name>
    <dbReference type="NCBI Taxonomy" id="798071"/>
    <lineage>
        <taxon>Eukaryota</taxon>
        <taxon>Fungi</taxon>
        <taxon>Dikarya</taxon>
        <taxon>Ascomycota</taxon>
        <taxon>Pezizomycotina</taxon>
        <taxon>Dothideomycetes</taxon>
        <taxon>Pleosporomycetidae</taxon>
        <taxon>Pleosporales</taxon>
        <taxon>Pleosporineae</taxon>
        <taxon>Phaeosphaeriaceae</taxon>
        <taxon>Paraphoma</taxon>
    </lineage>
</organism>
<comment type="caution">
    <text evidence="2">The sequence shown here is derived from an EMBL/GenBank/DDBJ whole genome shotgun (WGS) entry which is preliminary data.</text>
</comment>
<evidence type="ECO:0000256" key="1">
    <source>
        <dbReference type="SAM" id="Phobius"/>
    </source>
</evidence>
<dbReference type="AlphaFoldDB" id="A0A8K0R1N6"/>
<evidence type="ECO:0000313" key="2">
    <source>
        <dbReference type="EMBL" id="KAH7079719.1"/>
    </source>
</evidence>